<dbReference type="Proteomes" id="UP000830375">
    <property type="component" value="Unassembled WGS sequence"/>
</dbReference>
<sequence>MAPPKKTEPKMDSDMEEIRKSLSHMSGELVKVTEQLTKLTQVIEEVKQLKDMISAKNKIINELERRLDNIEQHMRVEDVLITGLTITPRTYAKAVASGSSVSEDAEKADLQTLERQVLRFLSEKDIHVDPETISACHTLPRKDKMRPVIVMRFVTRKHKNELLSQGKKLRGTAVYLNEHLTQKMANIAREARILRKIGKIKATWTRNCKHHGQRQYRAGDSEPLTPPSLILAALTRQTV</sequence>
<name>A0ABQ8MFE8_LABRO</name>
<keyword evidence="3" id="KW-1185">Reference proteome</keyword>
<dbReference type="EMBL" id="JACTAM010000009">
    <property type="protein sequence ID" value="KAI2660896.1"/>
    <property type="molecule type" value="Genomic_DNA"/>
</dbReference>
<reference evidence="2 3" key="1">
    <citation type="submission" date="2022-01" db="EMBL/GenBank/DDBJ databases">
        <title>A high-quality chromosome-level genome assembly of rohu carp, Labeo rohita.</title>
        <authorList>
            <person name="Arick M.A. II"/>
            <person name="Hsu C.-Y."/>
            <person name="Magbanua Z."/>
            <person name="Pechanova O."/>
            <person name="Grover C."/>
            <person name="Miller E."/>
            <person name="Thrash A."/>
            <person name="Ezzel L."/>
            <person name="Alam S."/>
            <person name="Benzie J."/>
            <person name="Hamilton M."/>
            <person name="Karsi A."/>
            <person name="Lawrence M.L."/>
            <person name="Peterson D.G."/>
        </authorList>
    </citation>
    <scope>NUCLEOTIDE SEQUENCE [LARGE SCALE GENOMIC DNA]</scope>
    <source>
        <strain evidence="3">BAU-BD-2019</strain>
        <tissue evidence="2">Blood</tissue>
    </source>
</reference>
<proteinExistence type="predicted"/>
<protein>
    <submittedName>
        <fullName evidence="2">Spike glycoprotein</fullName>
    </submittedName>
</protein>
<accession>A0ABQ8MFE8</accession>
<organism evidence="2 3">
    <name type="scientific">Labeo rohita</name>
    <name type="common">Indian major carp</name>
    <name type="synonym">Cyprinus rohita</name>
    <dbReference type="NCBI Taxonomy" id="84645"/>
    <lineage>
        <taxon>Eukaryota</taxon>
        <taxon>Metazoa</taxon>
        <taxon>Chordata</taxon>
        <taxon>Craniata</taxon>
        <taxon>Vertebrata</taxon>
        <taxon>Euteleostomi</taxon>
        <taxon>Actinopterygii</taxon>
        <taxon>Neopterygii</taxon>
        <taxon>Teleostei</taxon>
        <taxon>Ostariophysi</taxon>
        <taxon>Cypriniformes</taxon>
        <taxon>Cyprinidae</taxon>
        <taxon>Labeoninae</taxon>
        <taxon>Labeonini</taxon>
        <taxon>Labeo</taxon>
    </lineage>
</organism>
<feature type="coiled-coil region" evidence="1">
    <location>
        <begin position="29"/>
        <end position="80"/>
    </location>
</feature>
<keyword evidence="1" id="KW-0175">Coiled coil</keyword>
<evidence type="ECO:0000256" key="1">
    <source>
        <dbReference type="SAM" id="Coils"/>
    </source>
</evidence>
<gene>
    <name evidence="2" type="ORF">H4Q32_008580</name>
</gene>
<evidence type="ECO:0000313" key="3">
    <source>
        <dbReference type="Proteomes" id="UP000830375"/>
    </source>
</evidence>
<evidence type="ECO:0000313" key="2">
    <source>
        <dbReference type="EMBL" id="KAI2660896.1"/>
    </source>
</evidence>
<comment type="caution">
    <text evidence="2">The sequence shown here is derived from an EMBL/GenBank/DDBJ whole genome shotgun (WGS) entry which is preliminary data.</text>
</comment>